<proteinExistence type="predicted"/>
<accession>A0A3B0SRN5</accession>
<sequence>MIINNPGSAELVEVRVSVESRPSTGAGLTEPLL</sequence>
<name>A0A3B0SRN5_9ZZZZ</name>
<dbReference type="AlphaFoldDB" id="A0A3B0SRN5"/>
<organism evidence="1">
    <name type="scientific">hydrothermal vent metagenome</name>
    <dbReference type="NCBI Taxonomy" id="652676"/>
    <lineage>
        <taxon>unclassified sequences</taxon>
        <taxon>metagenomes</taxon>
        <taxon>ecological metagenomes</taxon>
    </lineage>
</organism>
<dbReference type="EMBL" id="UOEF01000379">
    <property type="protein sequence ID" value="VAW03677.1"/>
    <property type="molecule type" value="Genomic_DNA"/>
</dbReference>
<gene>
    <name evidence="1" type="ORF">MNBD_ALPHA04-2173</name>
</gene>
<protein>
    <submittedName>
        <fullName evidence="1">Uncharacterized protein</fullName>
    </submittedName>
</protein>
<evidence type="ECO:0000313" key="1">
    <source>
        <dbReference type="EMBL" id="VAW03677.1"/>
    </source>
</evidence>
<reference evidence="1" key="1">
    <citation type="submission" date="2018-06" db="EMBL/GenBank/DDBJ databases">
        <authorList>
            <person name="Zhirakovskaya E."/>
        </authorList>
    </citation>
    <scope>NUCLEOTIDE SEQUENCE</scope>
</reference>